<feature type="chain" id="PRO_5045533373" evidence="3">
    <location>
        <begin position="23"/>
        <end position="323"/>
    </location>
</feature>
<dbReference type="Gene3D" id="3.90.245.10">
    <property type="entry name" value="Ribonucleoside hydrolase-like"/>
    <property type="match status" value="1"/>
</dbReference>
<reference evidence="5 6" key="1">
    <citation type="submission" date="2024-09" db="EMBL/GenBank/DDBJ databases">
        <authorList>
            <person name="Sun Q."/>
            <person name="Mori K."/>
        </authorList>
    </citation>
    <scope>NUCLEOTIDE SEQUENCE [LARGE SCALE GENOMIC DNA]</scope>
    <source>
        <strain evidence="5 6">CCM 3426</strain>
    </source>
</reference>
<name>A0ABV5IPX4_9ACTN</name>
<dbReference type="SUPFAM" id="SSF53590">
    <property type="entry name" value="Nucleoside hydrolase"/>
    <property type="match status" value="1"/>
</dbReference>
<evidence type="ECO:0000256" key="1">
    <source>
        <dbReference type="ARBA" id="ARBA00022801"/>
    </source>
</evidence>
<dbReference type="GO" id="GO:0016787">
    <property type="term" value="F:hydrolase activity"/>
    <property type="evidence" value="ECO:0007669"/>
    <property type="project" value="UniProtKB-KW"/>
</dbReference>
<sequence>MRGKVLAALTTMALAAALVSCSGGTPLDAPPGTGKVIVDADMGELNDDAQALFLLAAAEQVDLLGVTTVGGNTWPEEGTAYALRQLELIGRADVPVVTGETNVPASRAGYVGALERPRPASPRALATPPHGGYAAGGPTPGGAADFIAGQVSRHPGEVTVFALGPATNLARVVRDHPEAVPLIKEVVYLGAADENTEFNRWFDPAASAAAFAAPFPRRLVVTLEAADRIGMDRETYERVVAGPATPVRTLFKELQGPLFAKDAGHRLPVWDAVAAAAFLDPGVVADADGRTVREVDQDRFWDLYAGLLTPPGSGSSPAAPAPA</sequence>
<dbReference type="PROSITE" id="PS51257">
    <property type="entry name" value="PROKAR_LIPOPROTEIN"/>
    <property type="match status" value="1"/>
</dbReference>
<keyword evidence="1 5" id="KW-0378">Hydrolase</keyword>
<protein>
    <submittedName>
        <fullName evidence="5">Nucleoside hydrolase</fullName>
    </submittedName>
</protein>
<keyword evidence="3" id="KW-0732">Signal</keyword>
<dbReference type="InterPro" id="IPR001910">
    <property type="entry name" value="Inosine/uridine_hydrolase_dom"/>
</dbReference>
<gene>
    <name evidence="5" type="ORF">ACFFV7_35615</name>
</gene>
<dbReference type="Proteomes" id="UP001589647">
    <property type="component" value="Unassembled WGS sequence"/>
</dbReference>
<organism evidence="5 6">
    <name type="scientific">Nonomuraea spiralis</name>
    <dbReference type="NCBI Taxonomy" id="46182"/>
    <lineage>
        <taxon>Bacteria</taxon>
        <taxon>Bacillati</taxon>
        <taxon>Actinomycetota</taxon>
        <taxon>Actinomycetes</taxon>
        <taxon>Streptosporangiales</taxon>
        <taxon>Streptosporangiaceae</taxon>
        <taxon>Nonomuraea</taxon>
    </lineage>
</organism>
<dbReference type="Pfam" id="PF01156">
    <property type="entry name" value="IU_nuc_hydro"/>
    <property type="match status" value="1"/>
</dbReference>
<dbReference type="PANTHER" id="PTHR12304:SF4">
    <property type="entry name" value="URIDINE NUCLEOSIDASE"/>
    <property type="match status" value="1"/>
</dbReference>
<keyword evidence="2" id="KW-0326">Glycosidase</keyword>
<dbReference type="InterPro" id="IPR036452">
    <property type="entry name" value="Ribo_hydro-like"/>
</dbReference>
<feature type="signal peptide" evidence="3">
    <location>
        <begin position="1"/>
        <end position="22"/>
    </location>
</feature>
<evidence type="ECO:0000256" key="3">
    <source>
        <dbReference type="SAM" id="SignalP"/>
    </source>
</evidence>
<feature type="domain" description="Inosine/uridine-preferring nucleoside hydrolase" evidence="4">
    <location>
        <begin position="36"/>
        <end position="287"/>
    </location>
</feature>
<evidence type="ECO:0000313" key="6">
    <source>
        <dbReference type="Proteomes" id="UP001589647"/>
    </source>
</evidence>
<dbReference type="RefSeq" id="WP_229824913.1">
    <property type="nucleotide sequence ID" value="NZ_BMRC01000032.1"/>
</dbReference>
<dbReference type="PANTHER" id="PTHR12304">
    <property type="entry name" value="INOSINE-URIDINE PREFERRING NUCLEOSIDE HYDROLASE"/>
    <property type="match status" value="1"/>
</dbReference>
<evidence type="ECO:0000259" key="4">
    <source>
        <dbReference type="Pfam" id="PF01156"/>
    </source>
</evidence>
<comment type="caution">
    <text evidence="5">The sequence shown here is derived from an EMBL/GenBank/DDBJ whole genome shotgun (WGS) entry which is preliminary data.</text>
</comment>
<dbReference type="EMBL" id="JBHMEI010000038">
    <property type="protein sequence ID" value="MFB9206573.1"/>
    <property type="molecule type" value="Genomic_DNA"/>
</dbReference>
<evidence type="ECO:0000256" key="2">
    <source>
        <dbReference type="ARBA" id="ARBA00023295"/>
    </source>
</evidence>
<dbReference type="InterPro" id="IPR023186">
    <property type="entry name" value="IUNH"/>
</dbReference>
<accession>A0ABV5IPX4</accession>
<proteinExistence type="predicted"/>
<keyword evidence="6" id="KW-1185">Reference proteome</keyword>
<evidence type="ECO:0000313" key="5">
    <source>
        <dbReference type="EMBL" id="MFB9206573.1"/>
    </source>
</evidence>